<dbReference type="Proteomes" id="UP000823633">
    <property type="component" value="Unassembled WGS sequence"/>
</dbReference>
<evidence type="ECO:0000256" key="1">
    <source>
        <dbReference type="SAM" id="Phobius"/>
    </source>
</evidence>
<name>A0A9D9EBA0_9SPIR</name>
<feature type="transmembrane region" description="Helical" evidence="1">
    <location>
        <begin position="65"/>
        <end position="95"/>
    </location>
</feature>
<feature type="transmembrane region" description="Helical" evidence="1">
    <location>
        <begin position="6"/>
        <end position="25"/>
    </location>
</feature>
<evidence type="ECO:0000313" key="3">
    <source>
        <dbReference type="Proteomes" id="UP000823633"/>
    </source>
</evidence>
<dbReference type="AlphaFoldDB" id="A0A9D9EBA0"/>
<reference evidence="2" key="2">
    <citation type="journal article" date="2021" name="PeerJ">
        <title>Extensive microbial diversity within the chicken gut microbiome revealed by metagenomics and culture.</title>
        <authorList>
            <person name="Gilroy R."/>
            <person name="Ravi A."/>
            <person name="Getino M."/>
            <person name="Pursley I."/>
            <person name="Horton D.L."/>
            <person name="Alikhan N.F."/>
            <person name="Baker D."/>
            <person name="Gharbi K."/>
            <person name="Hall N."/>
            <person name="Watson M."/>
            <person name="Adriaenssens E.M."/>
            <person name="Foster-Nyarko E."/>
            <person name="Jarju S."/>
            <person name="Secka A."/>
            <person name="Antonio M."/>
            <person name="Oren A."/>
            <person name="Chaudhuri R.R."/>
            <person name="La Ragione R."/>
            <person name="Hildebrand F."/>
            <person name="Pallen M.J."/>
        </authorList>
    </citation>
    <scope>NUCLEOTIDE SEQUENCE</scope>
    <source>
        <strain evidence="2">11167</strain>
    </source>
</reference>
<comment type="caution">
    <text evidence="2">The sequence shown here is derived from an EMBL/GenBank/DDBJ whole genome shotgun (WGS) entry which is preliminary data.</text>
</comment>
<keyword evidence="1" id="KW-0472">Membrane</keyword>
<keyword evidence="1" id="KW-0812">Transmembrane</keyword>
<proteinExistence type="predicted"/>
<organism evidence="2 3">
    <name type="scientific">Candidatus Aphodenecus pullistercoris</name>
    <dbReference type="NCBI Taxonomy" id="2840669"/>
    <lineage>
        <taxon>Bacteria</taxon>
        <taxon>Pseudomonadati</taxon>
        <taxon>Spirochaetota</taxon>
        <taxon>Spirochaetia</taxon>
        <taxon>Spirochaetales</taxon>
        <taxon>Candidatus Aphodenecus</taxon>
    </lineage>
</organism>
<keyword evidence="1" id="KW-1133">Transmembrane helix</keyword>
<dbReference type="Pfam" id="PF05437">
    <property type="entry name" value="AzlD"/>
    <property type="match status" value="1"/>
</dbReference>
<feature type="transmembrane region" description="Helical" evidence="1">
    <location>
        <begin position="37"/>
        <end position="59"/>
    </location>
</feature>
<reference evidence="2" key="1">
    <citation type="submission" date="2020-10" db="EMBL/GenBank/DDBJ databases">
        <authorList>
            <person name="Gilroy R."/>
        </authorList>
    </citation>
    <scope>NUCLEOTIDE SEQUENCE</scope>
    <source>
        <strain evidence="2">11167</strain>
    </source>
</reference>
<sequence length="99" mass="10711">MTIYIQILVMAVVTYLVRAVPLIFLKNGIQSRFIRSFLHYVPYVTLSVMTFPAIISASGNSQAGLIGFAVAVLVALVKGSLPLVAFCCCLSVYLAQLVL</sequence>
<evidence type="ECO:0000313" key="2">
    <source>
        <dbReference type="EMBL" id="MBO8443300.1"/>
    </source>
</evidence>
<gene>
    <name evidence="2" type="ORF">IAC42_06020</name>
</gene>
<dbReference type="InterPro" id="IPR008407">
    <property type="entry name" value="Brnchd-chn_aa_trnsp_AzlD"/>
</dbReference>
<accession>A0A9D9EBA0</accession>
<protein>
    <submittedName>
        <fullName evidence="2">AzlD domain-containing protein</fullName>
    </submittedName>
</protein>
<dbReference type="EMBL" id="JADIMU010000039">
    <property type="protein sequence ID" value="MBO8443300.1"/>
    <property type="molecule type" value="Genomic_DNA"/>
</dbReference>